<dbReference type="EC" id="2.7.1.180" evidence="2 11"/>
<evidence type="ECO:0000256" key="9">
    <source>
        <dbReference type="ARBA" id="ARBA00031306"/>
    </source>
</evidence>
<evidence type="ECO:0000256" key="3">
    <source>
        <dbReference type="ARBA" id="ARBA00016337"/>
    </source>
</evidence>
<dbReference type="InterPro" id="IPR003374">
    <property type="entry name" value="ApbE-like_sf"/>
</dbReference>
<evidence type="ECO:0000256" key="12">
    <source>
        <dbReference type="SAM" id="MobiDB-lite"/>
    </source>
</evidence>
<evidence type="ECO:0000256" key="7">
    <source>
        <dbReference type="ARBA" id="ARBA00022827"/>
    </source>
</evidence>
<keyword evidence="6 11" id="KW-0479">Metal-binding</keyword>
<keyword evidence="5 11" id="KW-0808">Transferase</keyword>
<accession>A0ABQ5YGI3</accession>
<evidence type="ECO:0000256" key="5">
    <source>
        <dbReference type="ARBA" id="ARBA00022679"/>
    </source>
</evidence>
<evidence type="ECO:0000256" key="11">
    <source>
        <dbReference type="PIRNR" id="PIRNR006268"/>
    </source>
</evidence>
<dbReference type="Pfam" id="PF02424">
    <property type="entry name" value="ApbE"/>
    <property type="match status" value="1"/>
</dbReference>
<evidence type="ECO:0000256" key="6">
    <source>
        <dbReference type="ARBA" id="ARBA00022723"/>
    </source>
</evidence>
<proteinExistence type="inferred from homology"/>
<organism evidence="13 14">
    <name type="scientific">Chitinimonas prasina</name>
    <dbReference type="NCBI Taxonomy" id="1434937"/>
    <lineage>
        <taxon>Bacteria</taxon>
        <taxon>Pseudomonadati</taxon>
        <taxon>Pseudomonadota</taxon>
        <taxon>Betaproteobacteria</taxon>
        <taxon>Neisseriales</taxon>
        <taxon>Chitinibacteraceae</taxon>
        <taxon>Chitinimonas</taxon>
    </lineage>
</organism>
<keyword evidence="7 11" id="KW-0274">FAD</keyword>
<evidence type="ECO:0000256" key="4">
    <source>
        <dbReference type="ARBA" id="ARBA00022630"/>
    </source>
</evidence>
<dbReference type="Proteomes" id="UP001156706">
    <property type="component" value="Unassembled WGS sequence"/>
</dbReference>
<evidence type="ECO:0000256" key="8">
    <source>
        <dbReference type="ARBA" id="ARBA00022842"/>
    </source>
</evidence>
<evidence type="ECO:0000256" key="1">
    <source>
        <dbReference type="ARBA" id="ARBA00001946"/>
    </source>
</evidence>
<evidence type="ECO:0000313" key="14">
    <source>
        <dbReference type="Proteomes" id="UP001156706"/>
    </source>
</evidence>
<gene>
    <name evidence="13" type="ORF">GCM10007907_08190</name>
</gene>
<evidence type="ECO:0000313" key="13">
    <source>
        <dbReference type="EMBL" id="GLR12029.1"/>
    </source>
</evidence>
<comment type="catalytic activity">
    <reaction evidence="10 11">
        <text>L-threonyl-[protein] + FAD = FMN-L-threonyl-[protein] + AMP + H(+)</text>
        <dbReference type="Rhea" id="RHEA:36847"/>
        <dbReference type="Rhea" id="RHEA-COMP:11060"/>
        <dbReference type="Rhea" id="RHEA-COMP:11061"/>
        <dbReference type="ChEBI" id="CHEBI:15378"/>
        <dbReference type="ChEBI" id="CHEBI:30013"/>
        <dbReference type="ChEBI" id="CHEBI:57692"/>
        <dbReference type="ChEBI" id="CHEBI:74257"/>
        <dbReference type="ChEBI" id="CHEBI:456215"/>
        <dbReference type="EC" id="2.7.1.180"/>
    </reaction>
</comment>
<evidence type="ECO:0000256" key="10">
    <source>
        <dbReference type="ARBA" id="ARBA00048540"/>
    </source>
</evidence>
<protein>
    <recommendedName>
        <fullName evidence="3 11">FAD:protein FMN transferase</fullName>
        <ecNumber evidence="2 11">2.7.1.180</ecNumber>
    </recommendedName>
    <alternativeName>
        <fullName evidence="9 11">Flavin transferase</fullName>
    </alternativeName>
</protein>
<name>A0ABQ5YGI3_9NEIS</name>
<sequence length="318" mass="34404">MSDANACHRFIFRAMACDNELQLVGEATAAARMAELVMAEVRRIEAKYSRYRADSVVARINGGAGGEPVAIDLETERLLDYAHAAWLQSGGRFDITSGVLRQVWDFRSARLPNGARLAQALQRIGWDRVERGPGWVRLPEAGMELDFGGFGKEYAVDSAADLCLAAGWRQGLVNLGGDLRVLGPQADGRPWRIGLRHPRAPEQVLATVLLSEGGLASSGDYERYMDVAGRRYCHILDPHTGYPSQGWQAVSVTAARCLLAGTVSTVAMLHDAAGGLDWLRRCGQPYVAVAGDGSVHDGFPVRQNVHEGPSKPLPATQS</sequence>
<dbReference type="PANTHER" id="PTHR30040">
    <property type="entry name" value="THIAMINE BIOSYNTHESIS LIPOPROTEIN APBE"/>
    <property type="match status" value="1"/>
</dbReference>
<keyword evidence="4 11" id="KW-0285">Flavoprotein</keyword>
<dbReference type="InterPro" id="IPR024932">
    <property type="entry name" value="ApbE"/>
</dbReference>
<dbReference type="GO" id="GO:0016740">
    <property type="term" value="F:transferase activity"/>
    <property type="evidence" value="ECO:0007669"/>
    <property type="project" value="UniProtKB-KW"/>
</dbReference>
<dbReference type="PIRSF" id="PIRSF006268">
    <property type="entry name" value="ApbE"/>
    <property type="match status" value="1"/>
</dbReference>
<dbReference type="PANTHER" id="PTHR30040:SF2">
    <property type="entry name" value="FAD:PROTEIN FMN TRANSFERASE"/>
    <property type="match status" value="1"/>
</dbReference>
<keyword evidence="8 11" id="KW-0460">Magnesium</keyword>
<dbReference type="SUPFAM" id="SSF143631">
    <property type="entry name" value="ApbE-like"/>
    <property type="match status" value="1"/>
</dbReference>
<dbReference type="Gene3D" id="3.10.520.10">
    <property type="entry name" value="ApbE-like domains"/>
    <property type="match status" value="1"/>
</dbReference>
<comment type="similarity">
    <text evidence="11">Belongs to the ApbE family.</text>
</comment>
<dbReference type="EMBL" id="BSOG01000001">
    <property type="protein sequence ID" value="GLR12029.1"/>
    <property type="molecule type" value="Genomic_DNA"/>
</dbReference>
<comment type="cofactor">
    <cofactor evidence="1">
        <name>Mg(2+)</name>
        <dbReference type="ChEBI" id="CHEBI:18420"/>
    </cofactor>
</comment>
<dbReference type="RefSeq" id="WP_284195167.1">
    <property type="nucleotide sequence ID" value="NZ_BSOG01000001.1"/>
</dbReference>
<comment type="caution">
    <text evidence="13">The sequence shown here is derived from an EMBL/GenBank/DDBJ whole genome shotgun (WGS) entry which is preliminary data.</text>
</comment>
<feature type="region of interest" description="Disordered" evidence="12">
    <location>
        <begin position="299"/>
        <end position="318"/>
    </location>
</feature>
<evidence type="ECO:0000256" key="2">
    <source>
        <dbReference type="ARBA" id="ARBA00011955"/>
    </source>
</evidence>
<keyword evidence="14" id="KW-1185">Reference proteome</keyword>
<reference evidence="14" key="1">
    <citation type="journal article" date="2019" name="Int. J. Syst. Evol. Microbiol.">
        <title>The Global Catalogue of Microorganisms (GCM) 10K type strain sequencing project: providing services to taxonomists for standard genome sequencing and annotation.</title>
        <authorList>
            <consortium name="The Broad Institute Genomics Platform"/>
            <consortium name="The Broad Institute Genome Sequencing Center for Infectious Disease"/>
            <person name="Wu L."/>
            <person name="Ma J."/>
        </authorList>
    </citation>
    <scope>NUCLEOTIDE SEQUENCE [LARGE SCALE GENOMIC DNA]</scope>
    <source>
        <strain evidence="14">NBRC 110044</strain>
    </source>
</reference>